<comment type="caution">
    <text evidence="2">The sequence shown here is derived from an EMBL/GenBank/DDBJ whole genome shotgun (WGS) entry which is preliminary data.</text>
</comment>
<dbReference type="AlphaFoldDB" id="A0A8H6R5D7"/>
<gene>
    <name evidence="2" type="ORF">HII31_12468</name>
</gene>
<evidence type="ECO:0000313" key="3">
    <source>
        <dbReference type="Proteomes" id="UP000660729"/>
    </source>
</evidence>
<dbReference type="OrthoDB" id="3788792at2759"/>
<organism evidence="2 3">
    <name type="scientific">Pseudocercospora fuligena</name>
    <dbReference type="NCBI Taxonomy" id="685502"/>
    <lineage>
        <taxon>Eukaryota</taxon>
        <taxon>Fungi</taxon>
        <taxon>Dikarya</taxon>
        <taxon>Ascomycota</taxon>
        <taxon>Pezizomycotina</taxon>
        <taxon>Dothideomycetes</taxon>
        <taxon>Dothideomycetidae</taxon>
        <taxon>Mycosphaerellales</taxon>
        <taxon>Mycosphaerellaceae</taxon>
        <taxon>Pseudocercospora</taxon>
    </lineage>
</organism>
<keyword evidence="3" id="KW-1185">Reference proteome</keyword>
<sequence length="526" mass="59150">MLKVVSSATDPRRVAHKIGLKASTIDAFVRACLRIPGFRTHMSKLSYAVTQCFQSLLQSLPESWTPESRIMKILAKPRDAGKHAGGNLDSSTTTSDFDTPKMDSKPTATDSLLQLCRALGATDLPRVLWEECCSPQKRRALDGSVFSTRVSDLHDDYLNAAIGSSHLPSLLSSLEAHEILVSSTTHYSLSRDVPPTLEDLAWYKPALRLLCFVIPREVDFHTRFSSTLHILEPCFSYTWQRFRDNQINLDVEMTAEVVESLLSLSRIGSMSDRLLYAQQARRLATQKNDAMLTAEAIYEESVGLRLKGDYSGSLRCLEVWSLPRDSQVGNRLDAALGRLRVSKLENLVQQENFDAAIDCYMHADWRPRASEHLSPYLLDILAMKTATMTKVWRARSEFDRAYKELELTLKGAKRRNLTLCAMADCLIEMRQPGDAVDLLKPQLTALKEHHPSRTRALRRVNVSIANALVAAGNHAEARRYFTDLVCLKDGADVIEQMLHIRLLCSRAICSQLCDDRAVALQCWKDL</sequence>
<proteinExistence type="predicted"/>
<reference evidence="2" key="1">
    <citation type="submission" date="2020-04" db="EMBL/GenBank/DDBJ databases">
        <title>Draft genome resource of the tomato pathogen Pseudocercospora fuligena.</title>
        <authorList>
            <person name="Zaccaron A."/>
        </authorList>
    </citation>
    <scope>NUCLEOTIDE SEQUENCE</scope>
    <source>
        <strain evidence="2">PF001</strain>
    </source>
</reference>
<name>A0A8H6R5D7_9PEZI</name>
<dbReference type="SUPFAM" id="SSF48452">
    <property type="entry name" value="TPR-like"/>
    <property type="match status" value="1"/>
</dbReference>
<accession>A0A8H6R5D7</accession>
<dbReference type="Proteomes" id="UP000660729">
    <property type="component" value="Unassembled WGS sequence"/>
</dbReference>
<evidence type="ECO:0000256" key="1">
    <source>
        <dbReference type="SAM" id="MobiDB-lite"/>
    </source>
</evidence>
<evidence type="ECO:0000313" key="2">
    <source>
        <dbReference type="EMBL" id="KAF7186226.1"/>
    </source>
</evidence>
<protein>
    <submittedName>
        <fullName evidence="2">Uncharacterized protein</fullName>
    </submittedName>
</protein>
<dbReference type="InterPro" id="IPR011990">
    <property type="entry name" value="TPR-like_helical_dom_sf"/>
</dbReference>
<dbReference type="Gene3D" id="1.25.40.10">
    <property type="entry name" value="Tetratricopeptide repeat domain"/>
    <property type="match status" value="1"/>
</dbReference>
<dbReference type="EMBL" id="JABCIY010000261">
    <property type="protein sequence ID" value="KAF7186226.1"/>
    <property type="molecule type" value="Genomic_DNA"/>
</dbReference>
<feature type="region of interest" description="Disordered" evidence="1">
    <location>
        <begin position="79"/>
        <end position="105"/>
    </location>
</feature>